<sequence>MDLTQLPIYIGTLQQRFEAIRLVLWLLLLLQSIVTSSGRPGALLRHRVRGRRVPAAGATRVVVALQQPTVMRMMLQLLMLQRMLLLLLLLLLLMEMVLMVVSPEHRMVVVIVVVVLVVLGLDVMLVVMVVVDERTEIIYLIDLFYDDIIMKPAQMAYRLPQVLLESTGSAD</sequence>
<protein>
    <submittedName>
        <fullName evidence="2">Uncharacterized protein</fullName>
    </submittedName>
</protein>
<dbReference type="Proteomes" id="UP000075886">
    <property type="component" value="Unassembled WGS sequence"/>
</dbReference>
<keyword evidence="1" id="KW-1133">Transmembrane helix</keyword>
<keyword evidence="1" id="KW-0812">Transmembrane</keyword>
<reference evidence="3" key="1">
    <citation type="submission" date="2014-01" db="EMBL/GenBank/DDBJ databases">
        <title>The Genome Sequence of Anopheles farauti FAR1 (V2).</title>
        <authorList>
            <consortium name="The Broad Institute Genomics Platform"/>
            <person name="Neafsey D.E."/>
            <person name="Besansky N."/>
            <person name="Howell P."/>
            <person name="Walton C."/>
            <person name="Young S.K."/>
            <person name="Zeng Q."/>
            <person name="Gargeya S."/>
            <person name="Fitzgerald M."/>
            <person name="Haas B."/>
            <person name="Abouelleil A."/>
            <person name="Allen A.W."/>
            <person name="Alvarado L."/>
            <person name="Arachchi H.M."/>
            <person name="Berlin A.M."/>
            <person name="Chapman S.B."/>
            <person name="Gainer-Dewar J."/>
            <person name="Goldberg J."/>
            <person name="Griggs A."/>
            <person name="Gujja S."/>
            <person name="Hansen M."/>
            <person name="Howarth C."/>
            <person name="Imamovic A."/>
            <person name="Ireland A."/>
            <person name="Larimer J."/>
            <person name="McCowan C."/>
            <person name="Murphy C."/>
            <person name="Pearson M."/>
            <person name="Poon T.W."/>
            <person name="Priest M."/>
            <person name="Roberts A."/>
            <person name="Saif S."/>
            <person name="Shea T."/>
            <person name="Sisk P."/>
            <person name="Sykes S."/>
            <person name="Wortman J."/>
            <person name="Nusbaum C."/>
            <person name="Birren B."/>
        </authorList>
    </citation>
    <scope>NUCLEOTIDE SEQUENCE [LARGE SCALE GENOMIC DNA]</scope>
    <source>
        <strain evidence="3">FAR1</strain>
    </source>
</reference>
<organism evidence="2 3">
    <name type="scientific">Anopheles farauti</name>
    <dbReference type="NCBI Taxonomy" id="69004"/>
    <lineage>
        <taxon>Eukaryota</taxon>
        <taxon>Metazoa</taxon>
        <taxon>Ecdysozoa</taxon>
        <taxon>Arthropoda</taxon>
        <taxon>Hexapoda</taxon>
        <taxon>Insecta</taxon>
        <taxon>Pterygota</taxon>
        <taxon>Neoptera</taxon>
        <taxon>Endopterygota</taxon>
        <taxon>Diptera</taxon>
        <taxon>Nematocera</taxon>
        <taxon>Culicoidea</taxon>
        <taxon>Culicidae</taxon>
        <taxon>Anophelinae</taxon>
        <taxon>Anopheles</taxon>
    </lineage>
</organism>
<reference evidence="2" key="2">
    <citation type="submission" date="2020-05" db="UniProtKB">
        <authorList>
            <consortium name="EnsemblMetazoa"/>
        </authorList>
    </citation>
    <scope>IDENTIFICATION</scope>
    <source>
        <strain evidence="2">FAR1</strain>
    </source>
</reference>
<accession>A0A182Q713</accession>
<dbReference type="EMBL" id="AXCN02000970">
    <property type="status" value="NOT_ANNOTATED_CDS"/>
    <property type="molecule type" value="Genomic_DNA"/>
</dbReference>
<feature type="transmembrane region" description="Helical" evidence="1">
    <location>
        <begin position="107"/>
        <end position="131"/>
    </location>
</feature>
<dbReference type="AlphaFoldDB" id="A0A182Q713"/>
<keyword evidence="1" id="KW-0472">Membrane</keyword>
<dbReference type="VEuPathDB" id="VectorBase:AFAF004329"/>
<evidence type="ECO:0000256" key="1">
    <source>
        <dbReference type="SAM" id="Phobius"/>
    </source>
</evidence>
<feature type="transmembrane region" description="Helical" evidence="1">
    <location>
        <begin position="83"/>
        <end position="101"/>
    </location>
</feature>
<name>A0A182Q713_9DIPT</name>
<evidence type="ECO:0000313" key="2">
    <source>
        <dbReference type="EnsemblMetazoa" id="AFAF004329-PA"/>
    </source>
</evidence>
<proteinExistence type="predicted"/>
<evidence type="ECO:0000313" key="3">
    <source>
        <dbReference type="Proteomes" id="UP000075886"/>
    </source>
</evidence>
<dbReference type="EnsemblMetazoa" id="AFAF004329-RA">
    <property type="protein sequence ID" value="AFAF004329-PA"/>
    <property type="gene ID" value="AFAF004329"/>
</dbReference>
<keyword evidence="3" id="KW-1185">Reference proteome</keyword>